<dbReference type="InterPro" id="IPR020568">
    <property type="entry name" value="Ribosomal_Su5_D2-typ_SF"/>
</dbReference>
<keyword evidence="8" id="KW-0539">Nucleus</keyword>
<evidence type="ECO:0000256" key="8">
    <source>
        <dbReference type="ARBA" id="ARBA00023242"/>
    </source>
</evidence>
<dbReference type="GO" id="GO:0016075">
    <property type="term" value="P:rRNA catabolic process"/>
    <property type="evidence" value="ECO:0007669"/>
    <property type="project" value="TreeGrafter"/>
</dbReference>
<dbReference type="FunFam" id="3.30.230.70:FF:000017">
    <property type="entry name" value="Exosome complex component Rrp42"/>
    <property type="match status" value="1"/>
</dbReference>
<reference evidence="13" key="1">
    <citation type="submission" date="2017-11" db="EMBL/GenBank/DDBJ databases">
        <title>The sensing device of the deep-sea amphipod.</title>
        <authorList>
            <person name="Kobayashi H."/>
            <person name="Nagahama T."/>
            <person name="Arai W."/>
            <person name="Sasagawa Y."/>
            <person name="Umeda M."/>
            <person name="Hayashi T."/>
            <person name="Nikaido I."/>
            <person name="Watanabe H."/>
            <person name="Oguri K."/>
            <person name="Kitazato H."/>
            <person name="Fujioka K."/>
            <person name="Kido Y."/>
            <person name="Takami H."/>
        </authorList>
    </citation>
    <scope>NUCLEOTIDE SEQUENCE</scope>
    <source>
        <tissue evidence="13">Whole body</tissue>
    </source>
</reference>
<dbReference type="AlphaFoldDB" id="A0A2P2I7C2"/>
<dbReference type="GO" id="GO:0071035">
    <property type="term" value="P:nuclear polyadenylation-dependent rRNA catabolic process"/>
    <property type="evidence" value="ECO:0007669"/>
    <property type="project" value="TreeGrafter"/>
</dbReference>
<evidence type="ECO:0000259" key="10">
    <source>
        <dbReference type="Pfam" id="PF01138"/>
    </source>
</evidence>
<evidence type="ECO:0000256" key="4">
    <source>
        <dbReference type="ARBA" id="ARBA00022490"/>
    </source>
</evidence>
<dbReference type="InterPro" id="IPR050590">
    <property type="entry name" value="Exosome_comp_Rrp42_subfam"/>
</dbReference>
<dbReference type="EMBL" id="IACF01004329">
    <property type="protein sequence ID" value="LAB69923.1"/>
    <property type="molecule type" value="mRNA"/>
</dbReference>
<dbReference type="InterPro" id="IPR001247">
    <property type="entry name" value="ExoRNase_PH_dom1"/>
</dbReference>
<protein>
    <recommendedName>
        <fullName evidence="9">Ribosomal RNA-processing protein 43</fullName>
    </recommendedName>
</protein>
<evidence type="ECO:0000256" key="5">
    <source>
        <dbReference type="ARBA" id="ARBA00022552"/>
    </source>
</evidence>
<keyword evidence="5" id="KW-0698">rRNA processing</keyword>
<evidence type="ECO:0000259" key="11">
    <source>
        <dbReference type="Pfam" id="PF03725"/>
    </source>
</evidence>
<dbReference type="PANTHER" id="PTHR11097">
    <property type="entry name" value="EXOSOME COMPLEX EXONUCLEASE RIBOSOMAL RNA PROCESSING PROTEIN"/>
    <property type="match status" value="1"/>
</dbReference>
<keyword evidence="6" id="KW-0271">Exosome</keyword>
<evidence type="ECO:0000256" key="7">
    <source>
        <dbReference type="ARBA" id="ARBA00022884"/>
    </source>
</evidence>
<dbReference type="GO" id="GO:0034475">
    <property type="term" value="P:U4 snRNA 3'-end processing"/>
    <property type="evidence" value="ECO:0007669"/>
    <property type="project" value="TreeGrafter"/>
</dbReference>
<evidence type="ECO:0000313" key="13">
    <source>
        <dbReference type="EMBL" id="LAC23929.1"/>
    </source>
</evidence>
<dbReference type="GO" id="GO:0034476">
    <property type="term" value="P:U5 snRNA 3'-end processing"/>
    <property type="evidence" value="ECO:0007669"/>
    <property type="project" value="TreeGrafter"/>
</dbReference>
<accession>A0A2P2I7C2</accession>
<dbReference type="GO" id="GO:0034473">
    <property type="term" value="P:U1 snRNA 3'-end processing"/>
    <property type="evidence" value="ECO:0007669"/>
    <property type="project" value="TreeGrafter"/>
</dbReference>
<dbReference type="Gene3D" id="3.30.230.70">
    <property type="entry name" value="GHMP Kinase, N-terminal domain"/>
    <property type="match status" value="1"/>
</dbReference>
<keyword evidence="4" id="KW-0963">Cytoplasm</keyword>
<comment type="similarity">
    <text evidence="3">Belongs to the RNase PH family.</text>
</comment>
<dbReference type="GO" id="GO:0005730">
    <property type="term" value="C:nucleolus"/>
    <property type="evidence" value="ECO:0007669"/>
    <property type="project" value="UniProtKB-SubCell"/>
</dbReference>
<evidence type="ECO:0000256" key="3">
    <source>
        <dbReference type="ARBA" id="ARBA00006678"/>
    </source>
</evidence>
<dbReference type="InterPro" id="IPR027408">
    <property type="entry name" value="PNPase/RNase_PH_dom_sf"/>
</dbReference>
<reference evidence="12" key="2">
    <citation type="journal article" date="2018" name="Biosci. Biotechnol. Biochem.">
        <title>Polysaccharide hydrolase of the hadal zone amphipods Hirondellea gigas.</title>
        <authorList>
            <person name="Kobayashi H."/>
            <person name="Nagahama T."/>
            <person name="Arai W."/>
            <person name="Sasagawa Y."/>
            <person name="Umeda M."/>
            <person name="Hayashi T."/>
            <person name="Nikaido I."/>
            <person name="Watanabe H."/>
            <person name="Oguri K."/>
            <person name="Kitazato H."/>
            <person name="Fujioka K."/>
            <person name="Kido Y."/>
            <person name="Takami H."/>
        </authorList>
    </citation>
    <scope>NUCLEOTIDE SEQUENCE</scope>
    <source>
        <tissue evidence="12">Whole body</tissue>
    </source>
</reference>
<evidence type="ECO:0000256" key="2">
    <source>
        <dbReference type="ARBA" id="ARBA00004604"/>
    </source>
</evidence>
<dbReference type="CDD" id="cd11369">
    <property type="entry name" value="RNase_PH_RRP43"/>
    <property type="match status" value="1"/>
</dbReference>
<dbReference type="Pfam" id="PF03725">
    <property type="entry name" value="RNase_PH_C"/>
    <property type="match status" value="1"/>
</dbReference>
<evidence type="ECO:0000256" key="6">
    <source>
        <dbReference type="ARBA" id="ARBA00022835"/>
    </source>
</evidence>
<dbReference type="GO" id="GO:0035925">
    <property type="term" value="F:mRNA 3'-UTR AU-rich region binding"/>
    <property type="evidence" value="ECO:0007669"/>
    <property type="project" value="TreeGrafter"/>
</dbReference>
<dbReference type="SUPFAM" id="SSF54211">
    <property type="entry name" value="Ribosomal protein S5 domain 2-like"/>
    <property type="match status" value="1"/>
</dbReference>
<dbReference type="PANTHER" id="PTHR11097:SF9">
    <property type="entry name" value="EXOSOME COMPLEX COMPONENT RRP43"/>
    <property type="match status" value="1"/>
</dbReference>
<feature type="domain" description="Exoribonuclease phosphorolytic" evidence="11">
    <location>
        <begin position="196"/>
        <end position="260"/>
    </location>
</feature>
<dbReference type="Pfam" id="PF01138">
    <property type="entry name" value="RNase_PH"/>
    <property type="match status" value="1"/>
</dbReference>
<comment type="subcellular location">
    <subcellularLocation>
        <location evidence="1">Cytoplasm</location>
    </subcellularLocation>
    <subcellularLocation>
        <location evidence="2">Nucleus</location>
        <location evidence="2">Nucleolus</location>
    </subcellularLocation>
</comment>
<feature type="domain" description="Exoribonuclease phosphorolytic" evidence="10">
    <location>
        <begin position="35"/>
        <end position="169"/>
    </location>
</feature>
<dbReference type="InterPro" id="IPR036345">
    <property type="entry name" value="ExoRNase_PH_dom2_sf"/>
</dbReference>
<evidence type="ECO:0000256" key="1">
    <source>
        <dbReference type="ARBA" id="ARBA00004496"/>
    </source>
</evidence>
<proteinExistence type="evidence at transcript level"/>
<dbReference type="GO" id="GO:0071028">
    <property type="term" value="P:nuclear mRNA surveillance"/>
    <property type="evidence" value="ECO:0007669"/>
    <property type="project" value="TreeGrafter"/>
</dbReference>
<dbReference type="GO" id="GO:0000177">
    <property type="term" value="C:cytoplasmic exosome (RNase complex)"/>
    <property type="evidence" value="ECO:0007669"/>
    <property type="project" value="TreeGrafter"/>
</dbReference>
<evidence type="ECO:0000313" key="12">
    <source>
        <dbReference type="EMBL" id="LAB69923.1"/>
    </source>
</evidence>
<dbReference type="InterPro" id="IPR033196">
    <property type="entry name" value="Rrp43"/>
</dbReference>
<sequence>MATAPSTWKVIEPDSYYKSFLSKKQRPDGRGWNTARSITVRVGSVGTAEGSATVRLGNTTVVCGIKAEVCRPTLEQPNRGFVVPNVELYPCCSAQFKVGPPGEKAISTSQFLNGLLQSANIIDYTQLCPLPNKAAWCLYIDLVCVDYDGNLIDACVMAMIAALLHLSLPVLSYDEDTEALSLSEEHTEKLDIKERPLSTTFGIYDSQVQLMDPSCVDESECIGEVCVVLLQDGEVCSTRKTGGRQVSSAQVENFIALASKRLPELHESLEEALQQHAISVLSLS</sequence>
<organism evidence="12">
    <name type="scientific">Hirondellea gigas</name>
    <dbReference type="NCBI Taxonomy" id="1518452"/>
    <lineage>
        <taxon>Eukaryota</taxon>
        <taxon>Metazoa</taxon>
        <taxon>Ecdysozoa</taxon>
        <taxon>Arthropoda</taxon>
        <taxon>Crustacea</taxon>
        <taxon>Multicrustacea</taxon>
        <taxon>Malacostraca</taxon>
        <taxon>Eumalacostraca</taxon>
        <taxon>Peracarida</taxon>
        <taxon>Amphipoda</taxon>
        <taxon>Amphilochidea</taxon>
        <taxon>Lysianassida</taxon>
        <taxon>Lysianassidira</taxon>
        <taxon>Lysianassoidea</taxon>
        <taxon>Lysianassidae</taxon>
        <taxon>Hirondellea</taxon>
    </lineage>
</organism>
<dbReference type="EMBL" id="IACT01004749">
    <property type="protein sequence ID" value="LAC23929.1"/>
    <property type="molecule type" value="mRNA"/>
</dbReference>
<name>A0A2P2I7C2_9CRUS</name>
<dbReference type="GO" id="GO:0071038">
    <property type="term" value="P:TRAMP-dependent tRNA surveillance pathway"/>
    <property type="evidence" value="ECO:0007669"/>
    <property type="project" value="TreeGrafter"/>
</dbReference>
<dbReference type="GO" id="GO:0000467">
    <property type="term" value="P:exonucleolytic trimming to generate mature 3'-end of 5.8S rRNA from tricistronic rRNA transcript (SSU-rRNA, 5.8S rRNA, LSU-rRNA)"/>
    <property type="evidence" value="ECO:0007669"/>
    <property type="project" value="TreeGrafter"/>
</dbReference>
<dbReference type="GO" id="GO:0000176">
    <property type="term" value="C:nuclear exosome (RNase complex)"/>
    <property type="evidence" value="ECO:0007669"/>
    <property type="project" value="TreeGrafter"/>
</dbReference>
<evidence type="ECO:0000256" key="9">
    <source>
        <dbReference type="ARBA" id="ARBA00030617"/>
    </source>
</evidence>
<keyword evidence="7" id="KW-0694">RNA-binding</keyword>
<dbReference type="InterPro" id="IPR015847">
    <property type="entry name" value="ExoRNase_PH_dom2"/>
</dbReference>
<dbReference type="SUPFAM" id="SSF55666">
    <property type="entry name" value="Ribonuclease PH domain 2-like"/>
    <property type="match status" value="1"/>
</dbReference>